<dbReference type="Proteomes" id="UP000434957">
    <property type="component" value="Unassembled WGS sequence"/>
</dbReference>
<sequence>MCGKASTARANMCFFPFVFMLFSIHEITLLRCCIVLTCCAARFDGCVGMSHTST</sequence>
<proteinExistence type="predicted"/>
<organism evidence="3 5">
    <name type="scientific">Phytophthora rubi</name>
    <dbReference type="NCBI Taxonomy" id="129364"/>
    <lineage>
        <taxon>Eukaryota</taxon>
        <taxon>Sar</taxon>
        <taxon>Stramenopiles</taxon>
        <taxon>Oomycota</taxon>
        <taxon>Peronosporomycetes</taxon>
        <taxon>Peronosporales</taxon>
        <taxon>Peronosporaceae</taxon>
        <taxon>Phytophthora</taxon>
    </lineage>
</organism>
<evidence type="ECO:0000313" key="5">
    <source>
        <dbReference type="Proteomes" id="UP000434957"/>
    </source>
</evidence>
<comment type="caution">
    <text evidence="3">The sequence shown here is derived from an EMBL/GenBank/DDBJ whole genome shotgun (WGS) entry which is preliminary data.</text>
</comment>
<accession>A0A6A4G979</accession>
<dbReference type="EMBL" id="QXFU01000025">
    <property type="protein sequence ID" value="KAE9047573.1"/>
    <property type="molecule type" value="Genomic_DNA"/>
</dbReference>
<protein>
    <submittedName>
        <fullName evidence="3">Uncharacterized protein</fullName>
    </submittedName>
</protein>
<evidence type="ECO:0000313" key="2">
    <source>
        <dbReference type="EMBL" id="KAE9051789.1"/>
    </source>
</evidence>
<evidence type="ECO:0000313" key="1">
    <source>
        <dbReference type="EMBL" id="KAE9047573.1"/>
    </source>
</evidence>
<reference evidence="3 5" key="1">
    <citation type="submission" date="2018-08" db="EMBL/GenBank/DDBJ databases">
        <title>Genomic investigation of the strawberry pathogen Phytophthora fragariae indicates pathogenicity is determined by transcriptional variation in three key races.</title>
        <authorList>
            <person name="Adams T.M."/>
            <person name="Armitage A.D."/>
            <person name="Sobczyk M.K."/>
            <person name="Bates H.J."/>
            <person name="Dunwell J.M."/>
            <person name="Nellist C.F."/>
            <person name="Harrison R.J."/>
        </authorList>
    </citation>
    <scope>NUCLEOTIDE SEQUENCE [LARGE SCALE GENOMIC DNA]</scope>
    <source>
        <strain evidence="2 4">SCRP249</strain>
        <strain evidence="1 6">SCRP324</strain>
        <strain evidence="3 5">SCRP333</strain>
    </source>
</reference>
<evidence type="ECO:0000313" key="6">
    <source>
        <dbReference type="Proteomes" id="UP000435112"/>
    </source>
</evidence>
<dbReference type="EMBL" id="QXFV01000033">
    <property type="protein sequence ID" value="KAE9051789.1"/>
    <property type="molecule type" value="Genomic_DNA"/>
</dbReference>
<name>A0A6A4G979_9STRA</name>
<dbReference type="EMBL" id="QXFT01000026">
    <property type="protein sequence ID" value="KAE9358909.1"/>
    <property type="molecule type" value="Genomic_DNA"/>
</dbReference>
<evidence type="ECO:0000313" key="4">
    <source>
        <dbReference type="Proteomes" id="UP000429607"/>
    </source>
</evidence>
<gene>
    <name evidence="2" type="ORF">PR001_g1111</name>
    <name evidence="1" type="ORF">PR002_g964</name>
    <name evidence="3" type="ORF">PR003_g1040</name>
</gene>
<keyword evidence="5" id="KW-1185">Reference proteome</keyword>
<dbReference type="Proteomes" id="UP000429607">
    <property type="component" value="Unassembled WGS sequence"/>
</dbReference>
<dbReference type="AlphaFoldDB" id="A0A6A4G979"/>
<evidence type="ECO:0000313" key="3">
    <source>
        <dbReference type="EMBL" id="KAE9358909.1"/>
    </source>
</evidence>
<dbReference type="Proteomes" id="UP000435112">
    <property type="component" value="Unassembled WGS sequence"/>
</dbReference>